<organism evidence="1 2">
    <name type="scientific">Streptomyces pharetrae CZA14</name>
    <dbReference type="NCBI Taxonomy" id="1144883"/>
    <lineage>
        <taxon>Bacteria</taxon>
        <taxon>Bacillati</taxon>
        <taxon>Actinomycetota</taxon>
        <taxon>Actinomycetes</taxon>
        <taxon>Kitasatosporales</taxon>
        <taxon>Streptomycetaceae</taxon>
        <taxon>Streptomyces</taxon>
    </lineage>
</organism>
<comment type="caution">
    <text evidence="1">The sequence shown here is derived from an EMBL/GenBank/DDBJ whole genome shotgun (WGS) entry which is preliminary data.</text>
</comment>
<keyword evidence="2" id="KW-1185">Reference proteome</keyword>
<dbReference type="Proteomes" id="UP000194266">
    <property type="component" value="Unassembled WGS sequence"/>
</dbReference>
<reference evidence="1 2" key="1">
    <citation type="submission" date="2016-12" db="EMBL/GenBank/DDBJ databases">
        <title>Genome Mining:The Detection of Biosynthetic Gene Clusters to Aid in the Expression of Curamycin A produced by Streptomyces sp. strain CZA14.</title>
        <authorList>
            <person name="Durrell K.A."/>
            <person name="Kirby B.M."/>
            <person name="Khan W."/>
            <person name="Mthethwa T."/>
            <person name="Le Roes-Hill M."/>
        </authorList>
    </citation>
    <scope>NUCLEOTIDE SEQUENCE [LARGE SCALE GENOMIC DNA]</scope>
    <source>
        <strain evidence="1 2">CZA14</strain>
    </source>
</reference>
<proteinExistence type="predicted"/>
<dbReference type="RefSeq" id="WP_086173640.1">
    <property type="nucleotide sequence ID" value="NZ_MRYD01000501.1"/>
</dbReference>
<evidence type="ECO:0000313" key="2">
    <source>
        <dbReference type="Proteomes" id="UP000194266"/>
    </source>
</evidence>
<sequence>MAKPLSGAGRVTIFPFLHDWETGSRCVLAYTTADNGLTAVLGVIPVEGNVYEPGDLFALAARHGFIGEWKGSHEQRCACWLACTGSGSRTVRKPGTIDAEVGWSVDMARVVDLDSPYYGHARVYAGRITLKNNALMEQARALVAGSLTAA</sequence>
<gene>
    <name evidence="1" type="ORF">OQI_38240</name>
</gene>
<accession>A0ABX3Y6T7</accession>
<evidence type="ECO:0000313" key="1">
    <source>
        <dbReference type="EMBL" id="OSZ55487.1"/>
    </source>
</evidence>
<name>A0ABX3Y6T7_9ACTN</name>
<dbReference type="EMBL" id="MRYD01000501">
    <property type="protein sequence ID" value="OSZ55487.1"/>
    <property type="molecule type" value="Genomic_DNA"/>
</dbReference>
<protein>
    <submittedName>
        <fullName evidence="1">Uncharacterized protein</fullName>
    </submittedName>
</protein>